<dbReference type="Proteomes" id="UP000255423">
    <property type="component" value="Unassembled WGS sequence"/>
</dbReference>
<dbReference type="InterPro" id="IPR017853">
    <property type="entry name" value="GH"/>
</dbReference>
<dbReference type="GO" id="GO:0004348">
    <property type="term" value="F:glucosylceramidase activity"/>
    <property type="evidence" value="ECO:0007669"/>
    <property type="project" value="InterPro"/>
</dbReference>
<evidence type="ECO:0000256" key="4">
    <source>
        <dbReference type="SAM" id="MobiDB-lite"/>
    </source>
</evidence>
<evidence type="ECO:0000313" key="6">
    <source>
        <dbReference type="EMBL" id="SUQ25927.1"/>
    </source>
</evidence>
<evidence type="ECO:0000256" key="5">
    <source>
        <dbReference type="SAM" id="SignalP"/>
    </source>
</evidence>
<keyword evidence="3" id="KW-0378">Hydrolase</keyword>
<name>A0A380S7T1_FIBSU</name>
<feature type="chain" id="PRO_5016665800" evidence="5">
    <location>
        <begin position="18"/>
        <end position="714"/>
    </location>
</feature>
<dbReference type="SUPFAM" id="SSF51445">
    <property type="entry name" value="(Trans)glycosidases"/>
    <property type="match status" value="1"/>
</dbReference>
<dbReference type="GO" id="GO:0016020">
    <property type="term" value="C:membrane"/>
    <property type="evidence" value="ECO:0007669"/>
    <property type="project" value="GOC"/>
</dbReference>
<dbReference type="RefSeq" id="WP_109573559.1">
    <property type="nucleotide sequence ID" value="NZ_UHJL01000005.1"/>
</dbReference>
<feature type="signal peptide" evidence="5">
    <location>
        <begin position="1"/>
        <end position="17"/>
    </location>
</feature>
<organism evidence="6 7">
    <name type="scientific">Fibrobacter succinogenes</name>
    <name type="common">Bacteroides succinogenes</name>
    <dbReference type="NCBI Taxonomy" id="833"/>
    <lineage>
        <taxon>Bacteria</taxon>
        <taxon>Pseudomonadati</taxon>
        <taxon>Fibrobacterota</taxon>
        <taxon>Fibrobacteria</taxon>
        <taxon>Fibrobacterales</taxon>
        <taxon>Fibrobacteraceae</taxon>
        <taxon>Fibrobacter</taxon>
    </lineage>
</organism>
<evidence type="ECO:0000256" key="3">
    <source>
        <dbReference type="ARBA" id="ARBA00022801"/>
    </source>
</evidence>
<dbReference type="AlphaFoldDB" id="A0A380S7T1"/>
<dbReference type="InterPro" id="IPR001139">
    <property type="entry name" value="Glyco_hydro_30"/>
</dbReference>
<gene>
    <name evidence="6" type="ORF">SAMN05661053_2730</name>
</gene>
<dbReference type="GO" id="GO:0006680">
    <property type="term" value="P:glucosylceramide catabolic process"/>
    <property type="evidence" value="ECO:0007669"/>
    <property type="project" value="TreeGrafter"/>
</dbReference>
<reference evidence="6 7" key="1">
    <citation type="submission" date="2017-08" db="EMBL/GenBank/DDBJ databases">
        <authorList>
            <person name="de Groot N.N."/>
        </authorList>
    </citation>
    <scope>NUCLEOTIDE SEQUENCE [LARGE SCALE GENOMIC DNA]</scope>
    <source>
        <strain evidence="6 7">HM2</strain>
    </source>
</reference>
<dbReference type="Gene3D" id="2.60.40.1180">
    <property type="entry name" value="Golgi alpha-mannosidase II"/>
    <property type="match status" value="1"/>
</dbReference>
<comment type="similarity">
    <text evidence="1">Belongs to the glycosyl hydrolase 30 family.</text>
</comment>
<accession>A0A380S7T1</accession>
<evidence type="ECO:0000313" key="7">
    <source>
        <dbReference type="Proteomes" id="UP000255423"/>
    </source>
</evidence>
<dbReference type="Gene3D" id="3.20.20.80">
    <property type="entry name" value="Glycosidases"/>
    <property type="match status" value="1"/>
</dbReference>
<evidence type="ECO:0000256" key="2">
    <source>
        <dbReference type="ARBA" id="ARBA00022729"/>
    </source>
</evidence>
<dbReference type="PANTHER" id="PTHR11069">
    <property type="entry name" value="GLUCOSYLCERAMIDASE"/>
    <property type="match status" value="1"/>
</dbReference>
<evidence type="ECO:0000256" key="1">
    <source>
        <dbReference type="ARBA" id="ARBA00005382"/>
    </source>
</evidence>
<dbReference type="EMBL" id="UHJL01000005">
    <property type="protein sequence ID" value="SUQ25927.1"/>
    <property type="molecule type" value="Genomic_DNA"/>
</dbReference>
<protein>
    <submittedName>
        <fullName evidence="6">Por secretion system C-terminal sorting domain-containing protein</fullName>
    </submittedName>
</protein>
<dbReference type="PANTHER" id="PTHR11069:SF23">
    <property type="entry name" value="LYSOSOMAL ACID GLUCOSYLCERAMIDASE"/>
    <property type="match status" value="1"/>
</dbReference>
<sequence length="714" mass="76907">MRKYLSLTALLASSALAASVTVNPASTAQKVTGFGGASVYYQSWIKNLPAADQEALFDTAFTGLNISLLRVGNWYQDEDITKIQDDIDIVKAAKTRLGDHMKIQMSSWSAPAKLKPSGNLNGKVDGQKIKSQNTLKPSNSDPYGKYVYSDFANWWKKSLEAYKAAGISPDYVSLQNEPDMEADYEETLFEPTETNEIAGYKEALNAVYDAVKGQTKLIGPEPLGIGYSNFEKYAKELDATKLDGYSYHLYHAGDGNDNSGNNYLDPENFRKPMKAIADVYGKGDKPIIMTEFCPMLDEPREKDMLGLAQIMQIGFTDGRLSGYIAWQLFWGYHSQMIGVCPGAGWDLDGSGKYVCDDAGFKIFPEYHAMRHYSKFVNPGASVIASATDDANLKTVAFLSANGDSISTILINTGSTAIQLDNPAITGYGLVTAVQSKENGLKSKNISVAACTVLPARSITTLVYKKGAAAATVATCKDETSDASYVEPIIVPTDDVVIVDYTTSTDVSGWQAMDDKLSDVTYGTTAIDGIAGYASVPLAGCDQSEESCGYQNQLLNISTEGAKALASCASLVITMRSQGTSDAYVNVGGAAGGSWVDYEYGKLAAGSKWSETKVSLKKEGENGSTALTFNSESAGIYIAKIVATGCTGTGSIKMTRRSIVNDSKTQAYIFDMNGNLVWKGRKGEALNDNGTLKPSIRQGAYILKTKSNAQRVFKK</sequence>
<proteinExistence type="inferred from homology"/>
<dbReference type="InterPro" id="IPR013780">
    <property type="entry name" value="Glyco_hydro_b"/>
</dbReference>
<feature type="region of interest" description="Disordered" evidence="4">
    <location>
        <begin position="116"/>
        <end position="137"/>
    </location>
</feature>
<keyword evidence="2 5" id="KW-0732">Signal</keyword>